<dbReference type="EMBL" id="KF602049">
    <property type="protein sequence ID" value="AHE39318.1"/>
    <property type="molecule type" value="Genomic_DNA"/>
</dbReference>
<organism evidence="3">
    <name type="scientific">Streptomyces sp. F2</name>
    <dbReference type="NCBI Taxonomy" id="317660"/>
    <lineage>
        <taxon>Bacteria</taxon>
        <taxon>Bacillati</taxon>
        <taxon>Actinomycetota</taxon>
        <taxon>Actinomycetes</taxon>
        <taxon>Kitasatosporales</taxon>
        <taxon>Streptomycetaceae</taxon>
        <taxon>Streptomyces</taxon>
    </lineage>
</organism>
<keyword evidence="2" id="KW-1133">Transmembrane helix</keyword>
<protein>
    <submittedName>
        <fullName evidence="3">Uncharacterized protein</fullName>
    </submittedName>
</protein>
<dbReference type="RefSeq" id="WP_024126698.1">
    <property type="nucleotide sequence ID" value="NC_023284.1"/>
</dbReference>
<keyword evidence="3" id="KW-0614">Plasmid</keyword>
<geneLocation type="plasmid" evidence="3">
    <name>pFRL4</name>
</geneLocation>
<reference evidence="3" key="1">
    <citation type="submission" date="2013-09" db="EMBL/GenBank/DDBJ databases">
        <title>Complete nucleotide sequence of Streptomyces linear plasmid pFRL4.</title>
        <authorList>
            <person name="Chen Z."/>
            <person name="Fang P."/>
            <person name="Qin Z."/>
        </authorList>
    </citation>
    <scope>NUCLEOTIDE SEQUENCE</scope>
    <source>
        <plasmid evidence="3">pFRL4</plasmid>
    </source>
</reference>
<keyword evidence="2" id="KW-0812">Transmembrane</keyword>
<proteinExistence type="predicted"/>
<gene>
    <name evidence="3" type="ORF">pFRL4_85</name>
</gene>
<feature type="region of interest" description="Disordered" evidence="1">
    <location>
        <begin position="126"/>
        <end position="159"/>
    </location>
</feature>
<name>V9Z5F6_9ACTN</name>
<feature type="transmembrane region" description="Helical" evidence="2">
    <location>
        <begin position="21"/>
        <end position="44"/>
    </location>
</feature>
<evidence type="ECO:0000313" key="3">
    <source>
        <dbReference type="EMBL" id="AHE39318.1"/>
    </source>
</evidence>
<keyword evidence="2" id="KW-0472">Membrane</keyword>
<evidence type="ECO:0000256" key="1">
    <source>
        <dbReference type="SAM" id="MobiDB-lite"/>
    </source>
</evidence>
<dbReference type="AlphaFoldDB" id="V9Z5F6"/>
<evidence type="ECO:0000256" key="2">
    <source>
        <dbReference type="SAM" id="Phobius"/>
    </source>
</evidence>
<sequence length="260" mass="27894">MSDDLRPRTVQHRRCQPLHTVYGLVALLAGCGFLMEQPVMWLFVVPLAVLVVKTRRLARSGACAALRRRDARKTAPARARWVWSAAAAGLDAALVAGAFAVCTVLLHGHGFELVLGGRWTTWPSAQGRRSPARMPSLTACPPEPCSRRSPRRSRSPAVAPCRAITRHVPPPQVLGETVMLRLDPATTSGSAVAFLFRTWCFLRDAGPGRRPEAAELADAVEDMAVGLGLDPAGPLRKSSWLARARCSPSSGCGTTAPTCC</sequence>
<dbReference type="PROSITE" id="PS51257">
    <property type="entry name" value="PROKAR_LIPOPROTEIN"/>
    <property type="match status" value="1"/>
</dbReference>
<accession>V9Z5F6</accession>